<proteinExistence type="predicted"/>
<gene>
    <name evidence="1" type="ORF">HHO37_07540</name>
</gene>
<name>A0A7X9LEP2_STRRT</name>
<dbReference type="Gene3D" id="3.10.450.400">
    <property type="entry name" value="Uncharacterised protein PF15513, DUF4651"/>
    <property type="match status" value="1"/>
</dbReference>
<reference evidence="1 2" key="1">
    <citation type="submission" date="2020-04" db="EMBL/GenBank/DDBJ databases">
        <title>MicrobeNet Type strains.</title>
        <authorList>
            <person name="Nicholson A.C."/>
        </authorList>
    </citation>
    <scope>NUCLEOTIDE SEQUENCE [LARGE SCALE GENOMIC DNA]</scope>
    <source>
        <strain evidence="1 2">DSM 22768</strain>
    </source>
</reference>
<dbReference type="EMBL" id="JABASA010000015">
    <property type="protein sequence ID" value="NMD49514.1"/>
    <property type="molecule type" value="Genomic_DNA"/>
</dbReference>
<comment type="caution">
    <text evidence="1">The sequence shown here is derived from an EMBL/GenBank/DDBJ whole genome shotgun (WGS) entry which is preliminary data.</text>
</comment>
<dbReference type="Proteomes" id="UP000532121">
    <property type="component" value="Unassembled WGS sequence"/>
</dbReference>
<dbReference type="InterPro" id="IPR028105">
    <property type="entry name" value="DUF4651"/>
</dbReference>
<sequence length="95" mass="10899">MKSKKITLVSAGLAGIGGAALAGLIIKQRLADQRRNRIKKKIRQFFSRFGEIAVLYINEFESDKKQLRGGVVMQDDIIYQFTYQNGSIDYREEKR</sequence>
<dbReference type="Pfam" id="PF15513">
    <property type="entry name" value="DUF4651"/>
    <property type="match status" value="1"/>
</dbReference>
<protein>
    <submittedName>
        <fullName evidence="1">DUF4651 domain-containing protein</fullName>
    </submittedName>
</protein>
<organism evidence="1 2">
    <name type="scientific">Streptococcus ratti</name>
    <dbReference type="NCBI Taxonomy" id="1341"/>
    <lineage>
        <taxon>Bacteria</taxon>
        <taxon>Bacillati</taxon>
        <taxon>Bacillota</taxon>
        <taxon>Bacilli</taxon>
        <taxon>Lactobacillales</taxon>
        <taxon>Streptococcaceae</taxon>
        <taxon>Streptococcus</taxon>
    </lineage>
</organism>
<dbReference type="RefSeq" id="WP_193523749.1">
    <property type="nucleotide sequence ID" value="NZ_JABASA010000015.1"/>
</dbReference>
<evidence type="ECO:0000313" key="2">
    <source>
        <dbReference type="Proteomes" id="UP000532121"/>
    </source>
</evidence>
<dbReference type="AlphaFoldDB" id="A0A7X9LEP2"/>
<evidence type="ECO:0000313" key="1">
    <source>
        <dbReference type="EMBL" id="NMD49514.1"/>
    </source>
</evidence>
<accession>A0A7X9LEP2</accession>